<comment type="caution">
    <text evidence="2">The sequence shown here is derived from an EMBL/GenBank/DDBJ whole genome shotgun (WGS) entry which is preliminary data.</text>
</comment>
<evidence type="ECO:0000259" key="1">
    <source>
        <dbReference type="Pfam" id="PF04324"/>
    </source>
</evidence>
<name>A0A556CMD5_BREAU</name>
<dbReference type="CDD" id="cd19946">
    <property type="entry name" value="GlpA-like_Fer2_BFD-like"/>
    <property type="match status" value="1"/>
</dbReference>
<keyword evidence="3" id="KW-1185">Reference proteome</keyword>
<accession>A0A556CMD5</accession>
<dbReference type="OrthoDB" id="9801699at2"/>
<dbReference type="RefSeq" id="WP_143921150.1">
    <property type="nucleotide sequence ID" value="NZ_VLTK01000002.1"/>
</dbReference>
<reference evidence="2 3" key="1">
    <citation type="submission" date="2019-07" db="EMBL/GenBank/DDBJ databases">
        <title>Draft genome sequence of Brevibacterium aurantiacum XU54 isolated from Xinjiang China.</title>
        <authorList>
            <person name="Xu X."/>
        </authorList>
    </citation>
    <scope>NUCLEOTIDE SEQUENCE [LARGE SCALE GENOMIC DNA]</scope>
    <source>
        <strain evidence="2 3">XU54</strain>
    </source>
</reference>
<dbReference type="AlphaFoldDB" id="A0A556CMD5"/>
<dbReference type="Proteomes" id="UP000316406">
    <property type="component" value="Unassembled WGS sequence"/>
</dbReference>
<feature type="domain" description="BFD-like [2Fe-2S]-binding" evidence="1">
    <location>
        <begin position="5"/>
        <end position="54"/>
    </location>
</feature>
<dbReference type="InterPro" id="IPR007419">
    <property type="entry name" value="BFD-like_2Fe2S-bd_dom"/>
</dbReference>
<evidence type="ECO:0000313" key="3">
    <source>
        <dbReference type="Proteomes" id="UP000316406"/>
    </source>
</evidence>
<organism evidence="2 3">
    <name type="scientific">Brevibacterium aurantiacum</name>
    <dbReference type="NCBI Taxonomy" id="273384"/>
    <lineage>
        <taxon>Bacteria</taxon>
        <taxon>Bacillati</taxon>
        <taxon>Actinomycetota</taxon>
        <taxon>Actinomycetes</taxon>
        <taxon>Micrococcales</taxon>
        <taxon>Brevibacteriaceae</taxon>
        <taxon>Brevibacterium</taxon>
    </lineage>
</organism>
<dbReference type="Pfam" id="PF04324">
    <property type="entry name" value="Fer2_BFD"/>
    <property type="match status" value="1"/>
</dbReference>
<proteinExistence type="predicted"/>
<evidence type="ECO:0000313" key="2">
    <source>
        <dbReference type="EMBL" id="TSI18597.1"/>
    </source>
</evidence>
<dbReference type="InterPro" id="IPR041854">
    <property type="entry name" value="BFD-like_2Fe2S-bd_dom_sf"/>
</dbReference>
<dbReference type="Gene3D" id="1.10.10.1100">
    <property type="entry name" value="BFD-like [2Fe-2S]-binding domain"/>
    <property type="match status" value="1"/>
</dbReference>
<gene>
    <name evidence="2" type="ORF">FO013_03320</name>
</gene>
<sequence length="87" mass="9694">MDDYIVCRCEDVSFDDIRHCVDESDTIDIHEAKLRLRVGMGTCQGRVCGPLLERCFAGHAIGTLERNSVLRPVLLADIASEMVEGKE</sequence>
<dbReference type="EMBL" id="VLTK01000002">
    <property type="protein sequence ID" value="TSI18597.1"/>
    <property type="molecule type" value="Genomic_DNA"/>
</dbReference>
<protein>
    <recommendedName>
        <fullName evidence="1">BFD-like [2Fe-2S]-binding domain-containing protein</fullName>
    </recommendedName>
</protein>